<organism evidence="3 4">
    <name type="scientific">Emticicia aquatilis</name>
    <dbReference type="NCBI Taxonomy" id="1537369"/>
    <lineage>
        <taxon>Bacteria</taxon>
        <taxon>Pseudomonadati</taxon>
        <taxon>Bacteroidota</taxon>
        <taxon>Cytophagia</taxon>
        <taxon>Cytophagales</taxon>
        <taxon>Leadbetterellaceae</taxon>
        <taxon>Emticicia</taxon>
    </lineage>
</organism>
<reference evidence="3" key="1">
    <citation type="journal article" date="2014" name="Int. J. Syst. Evol. Microbiol.">
        <title>Complete genome sequence of Corynebacterium casei LMG S-19264T (=DSM 44701T), isolated from a smear-ripened cheese.</title>
        <authorList>
            <consortium name="US DOE Joint Genome Institute (JGI-PGF)"/>
            <person name="Walter F."/>
            <person name="Albersmeier A."/>
            <person name="Kalinowski J."/>
            <person name="Ruckert C."/>
        </authorList>
    </citation>
    <scope>NUCLEOTIDE SEQUENCE</scope>
    <source>
        <strain evidence="3">CGMCC 1.15958</strain>
    </source>
</reference>
<dbReference type="AlphaFoldDB" id="A0A916YEN3"/>
<name>A0A916YEN3_9BACT</name>
<evidence type="ECO:0000259" key="2">
    <source>
        <dbReference type="Pfam" id="PF18962"/>
    </source>
</evidence>
<comment type="caution">
    <text evidence="3">The sequence shown here is derived from an EMBL/GenBank/DDBJ whole genome shotgun (WGS) entry which is preliminary data.</text>
</comment>
<reference evidence="3" key="2">
    <citation type="submission" date="2020-09" db="EMBL/GenBank/DDBJ databases">
        <authorList>
            <person name="Sun Q."/>
            <person name="Zhou Y."/>
        </authorList>
    </citation>
    <scope>NUCLEOTIDE SEQUENCE</scope>
    <source>
        <strain evidence="3">CGMCC 1.15958</strain>
    </source>
</reference>
<dbReference type="Pfam" id="PF18962">
    <property type="entry name" value="Por_Secre_tail"/>
    <property type="match status" value="1"/>
</dbReference>
<accession>A0A916YEN3</accession>
<protein>
    <recommendedName>
        <fullName evidence="2">Secretion system C-terminal sorting domain-containing protein</fullName>
    </recommendedName>
</protein>
<dbReference type="RefSeq" id="WP_188763783.1">
    <property type="nucleotide sequence ID" value="NZ_BMKK01000001.1"/>
</dbReference>
<dbReference type="InterPro" id="IPR013783">
    <property type="entry name" value="Ig-like_fold"/>
</dbReference>
<keyword evidence="1" id="KW-0732">Signal</keyword>
<evidence type="ECO:0000256" key="1">
    <source>
        <dbReference type="SAM" id="SignalP"/>
    </source>
</evidence>
<proteinExistence type="predicted"/>
<keyword evidence="4" id="KW-1185">Reference proteome</keyword>
<dbReference type="InterPro" id="IPR036179">
    <property type="entry name" value="Ig-like_dom_sf"/>
</dbReference>
<dbReference type="InterPro" id="IPR026444">
    <property type="entry name" value="Secre_tail"/>
</dbReference>
<dbReference type="NCBIfam" id="TIGR04183">
    <property type="entry name" value="Por_Secre_tail"/>
    <property type="match status" value="1"/>
</dbReference>
<dbReference type="Proteomes" id="UP000609064">
    <property type="component" value="Unassembled WGS sequence"/>
</dbReference>
<gene>
    <name evidence="3" type="ORF">GCM10011514_02260</name>
</gene>
<dbReference type="Gene3D" id="2.60.40.10">
    <property type="entry name" value="Immunoglobulins"/>
    <property type="match status" value="1"/>
</dbReference>
<feature type="signal peptide" evidence="1">
    <location>
        <begin position="1"/>
        <end position="18"/>
    </location>
</feature>
<evidence type="ECO:0000313" key="4">
    <source>
        <dbReference type="Proteomes" id="UP000609064"/>
    </source>
</evidence>
<sequence length="806" mass="88946">MPKLFLFFLFFSTSSLFAQHIGHIAQCDIDMANQSAKNMRPNAVSIKTVRKSPAVLNANTANFLLEAIITGGTPSSIEFEFDGSTTRTKLLDNATNGDKIAGDGTYSITISKPSAGWNHDKVLGYIYLFENGVQQLRFNIFTEIRTAAMPSPTIRKINNNIQFTDYIFNITDDVGSKNFANEAVLAKEFYKYHRDEYDFLNFILVPGYIDNRFHSSLRNSVQGIGQSNLNAGDQYGSAARLKGFNYAPQLSIFDGINNGFNHETGHQWINYAKNSFLKDGVPHMPASNIASGVMGISIGGAGGAGGDFHNNFVEEGNSYRLVAKNKAEDDIFNEWELYLMGLIPASEVKSQAIIFKDQSKYPLGSIYPKTDFNYYTINDFIAQMGNRVPDFTQSQKQFTMATIVVSEKLLSDDEMAYLNHNLKRAESNVAVEIRNGLTMSLAKPFRLATRDKATMRTLLNTNVNCTTVPAKPVITSINNFKVCEGSQTELSVSLKTGEQAIWYYRGVPLDNRTGKINANETSGGYTVSIRGADGCNSLESDEVKLVKLPQPTKPVITSTTNFRFCEGSQTELAVSLKTGEQVMWYYNGTSLNLQTNKINAKETTAAYTAVIRNAEGCESPISNEIKLVKITLTPPQIQSSNGTEVDFGKTTILSTTATTGLSFQWFKDNNPIANATNSSYTVSENGNYTLRITNAEGCTITSAPTQVTIKPQVLGLNEEEINQKLKLSPNPVEDNLKIEIYASKSSFVSLSIVNIAGKSVYKSAYIALTNGWNSIKLDIQTLSAGSYFLLVENSEKMYSKKFLKVK</sequence>
<feature type="domain" description="Secretion system C-terminal sorting" evidence="2">
    <location>
        <begin position="729"/>
        <end position="802"/>
    </location>
</feature>
<feature type="chain" id="PRO_5037455901" description="Secretion system C-terminal sorting domain-containing protein" evidence="1">
    <location>
        <begin position="19"/>
        <end position="806"/>
    </location>
</feature>
<dbReference type="EMBL" id="BMKK01000001">
    <property type="protein sequence ID" value="GGD41820.1"/>
    <property type="molecule type" value="Genomic_DNA"/>
</dbReference>
<evidence type="ECO:0000313" key="3">
    <source>
        <dbReference type="EMBL" id="GGD41820.1"/>
    </source>
</evidence>
<dbReference type="SUPFAM" id="SSF48726">
    <property type="entry name" value="Immunoglobulin"/>
    <property type="match status" value="1"/>
</dbReference>